<evidence type="ECO:0000259" key="1">
    <source>
        <dbReference type="PROSITE" id="PS51725"/>
    </source>
</evidence>
<dbReference type="GO" id="GO:0004392">
    <property type="term" value="F:heme oxygenase (decyclizing) activity"/>
    <property type="evidence" value="ECO:0007669"/>
    <property type="project" value="UniProtKB-EC"/>
</dbReference>
<dbReference type="PANTHER" id="PTHR34474">
    <property type="entry name" value="SIGNAL TRANSDUCTION PROTEIN TRAP"/>
    <property type="match status" value="1"/>
</dbReference>
<evidence type="ECO:0000313" key="2">
    <source>
        <dbReference type="EMBL" id="MPM59092.1"/>
    </source>
</evidence>
<organism evidence="2">
    <name type="scientific">bioreactor metagenome</name>
    <dbReference type="NCBI Taxonomy" id="1076179"/>
    <lineage>
        <taxon>unclassified sequences</taxon>
        <taxon>metagenomes</taxon>
        <taxon>ecological metagenomes</taxon>
    </lineage>
</organism>
<dbReference type="AlphaFoldDB" id="A0A645B0W7"/>
<dbReference type="InterPro" id="IPR011008">
    <property type="entry name" value="Dimeric_a/b-barrel"/>
</dbReference>
<dbReference type="Pfam" id="PF03992">
    <property type="entry name" value="ABM"/>
    <property type="match status" value="1"/>
</dbReference>
<dbReference type="PANTHER" id="PTHR34474:SF1">
    <property type="entry name" value="HEME-DEGRADING MONOOXYGENASE HMOA"/>
    <property type="match status" value="1"/>
</dbReference>
<protein>
    <submittedName>
        <fullName evidence="2">Heme-degrading monooxygenase HmoA</fullName>
        <ecNumber evidence="2">1.14.14.18</ecNumber>
    </submittedName>
</protein>
<sequence>MFIQARKLSIARGFSEAAVNKFKTSTLLPQQPGFDSIETYLRSVNKESEEVLVLIKWDTKKDWQNWEKSDVHKAGHRIKKERPEYILGMEMSYYESF</sequence>
<dbReference type="EC" id="1.14.14.18" evidence="2"/>
<gene>
    <name evidence="2" type="primary">hmoA</name>
    <name evidence="2" type="ORF">SDC9_105930</name>
</gene>
<dbReference type="PROSITE" id="PS51725">
    <property type="entry name" value="ABM"/>
    <property type="match status" value="1"/>
</dbReference>
<comment type="caution">
    <text evidence="2">The sequence shown here is derived from an EMBL/GenBank/DDBJ whole genome shotgun (WGS) entry which is preliminary data.</text>
</comment>
<dbReference type="InterPro" id="IPR007138">
    <property type="entry name" value="ABM_dom"/>
</dbReference>
<keyword evidence="2" id="KW-0560">Oxidoreductase</keyword>
<reference evidence="2" key="1">
    <citation type="submission" date="2019-08" db="EMBL/GenBank/DDBJ databases">
        <authorList>
            <person name="Kucharzyk K."/>
            <person name="Murdoch R.W."/>
            <person name="Higgins S."/>
            <person name="Loffler F."/>
        </authorList>
    </citation>
    <scope>NUCLEOTIDE SEQUENCE</scope>
</reference>
<name>A0A645B0W7_9ZZZZ</name>
<feature type="domain" description="ABM" evidence="1">
    <location>
        <begin position="2"/>
        <end position="94"/>
    </location>
</feature>
<accession>A0A645B0W7</accession>
<dbReference type="SUPFAM" id="SSF54909">
    <property type="entry name" value="Dimeric alpha+beta barrel"/>
    <property type="match status" value="1"/>
</dbReference>
<proteinExistence type="predicted"/>
<dbReference type="InterPro" id="IPR050404">
    <property type="entry name" value="Heme-degrading_MO"/>
</dbReference>
<dbReference type="EMBL" id="VSSQ01017118">
    <property type="protein sequence ID" value="MPM59092.1"/>
    <property type="molecule type" value="Genomic_DNA"/>
</dbReference>
<dbReference type="Gene3D" id="3.30.70.100">
    <property type="match status" value="1"/>
</dbReference>
<keyword evidence="2" id="KW-0503">Monooxygenase</keyword>